<dbReference type="Proteomes" id="UP001500187">
    <property type="component" value="Unassembled WGS sequence"/>
</dbReference>
<dbReference type="SUPFAM" id="SSF51726">
    <property type="entry name" value="UROD/MetE-like"/>
    <property type="match status" value="1"/>
</dbReference>
<organism evidence="1 2">
    <name type="scientific">Rothia endophytica</name>
    <dbReference type="NCBI Taxonomy" id="1324766"/>
    <lineage>
        <taxon>Bacteria</taxon>
        <taxon>Bacillati</taxon>
        <taxon>Actinomycetota</taxon>
        <taxon>Actinomycetes</taxon>
        <taxon>Micrococcales</taxon>
        <taxon>Micrococcaceae</taxon>
        <taxon>Rothia</taxon>
    </lineage>
</organism>
<keyword evidence="2" id="KW-1185">Reference proteome</keyword>
<dbReference type="Gene3D" id="3.20.20.210">
    <property type="match status" value="1"/>
</dbReference>
<protein>
    <recommendedName>
        <fullName evidence="3">Methionine synthase</fullName>
    </recommendedName>
</protein>
<dbReference type="EMBL" id="BAABKP010000001">
    <property type="protein sequence ID" value="GAA4791281.1"/>
    <property type="molecule type" value="Genomic_DNA"/>
</dbReference>
<dbReference type="InterPro" id="IPR038071">
    <property type="entry name" value="UROD/MetE-like_sf"/>
</dbReference>
<gene>
    <name evidence="1" type="ORF">GCM10023352_06740</name>
</gene>
<reference evidence="2" key="1">
    <citation type="journal article" date="2019" name="Int. J. Syst. Evol. Microbiol.">
        <title>The Global Catalogue of Microorganisms (GCM) 10K type strain sequencing project: providing services to taxonomists for standard genome sequencing and annotation.</title>
        <authorList>
            <consortium name="The Broad Institute Genomics Platform"/>
            <consortium name="The Broad Institute Genome Sequencing Center for Infectious Disease"/>
            <person name="Wu L."/>
            <person name="Ma J."/>
        </authorList>
    </citation>
    <scope>NUCLEOTIDE SEQUENCE [LARGE SCALE GENOMIC DNA]</scope>
    <source>
        <strain evidence="2">JCM 18541</strain>
    </source>
</reference>
<evidence type="ECO:0000313" key="2">
    <source>
        <dbReference type="Proteomes" id="UP001500187"/>
    </source>
</evidence>
<proteinExistence type="predicted"/>
<comment type="caution">
    <text evidence="1">The sequence shown here is derived from an EMBL/GenBank/DDBJ whole genome shotgun (WGS) entry which is preliminary data.</text>
</comment>
<accession>A0ABP9B8V0</accession>
<evidence type="ECO:0008006" key="3">
    <source>
        <dbReference type="Google" id="ProtNLM"/>
    </source>
</evidence>
<dbReference type="RefSeq" id="WP_345444757.1">
    <property type="nucleotide sequence ID" value="NZ_BAABKP010000001.1"/>
</dbReference>
<name>A0ABP9B8V0_9MICC</name>
<sequence length="363" mass="39083">MKQLPALYLPTDTEMLALRRDTEQALTFEQHLLVRATGLGGWGGVKMVDAVSRVRGELGAPHLSFLPELADRGFHATALGRTLACLEGLTADVTASGWRITEGFAKEGNLAQTVLASDINALADVVGKEKNPEGGLKVRLLGPFSLAASTYLTTGELVLIDYGARRDICDSLLAGLESLVERLKQATPGLHLSLQFDEPLLPAVLAGAIKTSSGYSTVRALRRHEAVETLAKIHRYAEGLGVNVLVRSNVLELHPEIQAVLRAPVLNLSGRPTRDWEQVARMVEAGARPLLETVSPRTRLPVGEIAGDLWVRWRDVGLAKNLLSSITLTDLPGLEEQSPEVATTVLGHLTETARALSEIAQDA</sequence>
<evidence type="ECO:0000313" key="1">
    <source>
        <dbReference type="EMBL" id="GAA4791281.1"/>
    </source>
</evidence>